<organism evidence="4 5">
    <name type="scientific">Moniliophthora roreri</name>
    <name type="common">Frosty pod rot fungus</name>
    <name type="synonym">Monilia roreri</name>
    <dbReference type="NCBI Taxonomy" id="221103"/>
    <lineage>
        <taxon>Eukaryota</taxon>
        <taxon>Fungi</taxon>
        <taxon>Dikarya</taxon>
        <taxon>Basidiomycota</taxon>
        <taxon>Agaricomycotina</taxon>
        <taxon>Agaricomycetes</taxon>
        <taxon>Agaricomycetidae</taxon>
        <taxon>Agaricales</taxon>
        <taxon>Marasmiineae</taxon>
        <taxon>Marasmiaceae</taxon>
        <taxon>Moniliophthora</taxon>
    </lineage>
</organism>
<keyword evidence="1 2" id="KW-0732">Signal</keyword>
<evidence type="ECO:0000259" key="3">
    <source>
        <dbReference type="Pfam" id="PF00326"/>
    </source>
</evidence>
<dbReference type="PANTHER" id="PTHR43037:SF4">
    <property type="entry name" value="PEPTIDASE S9 PROLYL OLIGOPEPTIDASE CATALYTIC DOMAIN-CONTAINING PROTEIN"/>
    <property type="match status" value="1"/>
</dbReference>
<evidence type="ECO:0000313" key="5">
    <source>
        <dbReference type="Proteomes" id="UP000054988"/>
    </source>
</evidence>
<dbReference type="EMBL" id="LATX01002391">
    <property type="protein sequence ID" value="KTB30260.1"/>
    <property type="molecule type" value="Genomic_DNA"/>
</dbReference>
<gene>
    <name evidence="4" type="ORF">WG66_17170</name>
</gene>
<feature type="chain" id="PRO_5006901293" description="Peptidase S9 prolyl oligopeptidase catalytic domain-containing protein" evidence="2">
    <location>
        <begin position="19"/>
        <end position="886"/>
    </location>
</feature>
<sequence length="886" mass="97650">MHLMLSIILSLYILMVLASSQAMLSRESNHESWTVQTSSQWDVLGPFPIHAREQQYLSPSFPLNLSQPIDFSASWPSSYADNGQVSWGKANSDSSGNLQVSFPNVRWQSLRDTEGWAALQHHAVLRTTLTVLPPSSNNAAVTKPPRLRVNLIQGSYFTILPEQANGTLPHWYAGNIYNMERAIPRTVELPHPPSTTSSTTYQLFVSGDYEIRLFGDPHVQSSDIPVQKITFNITVEDPTNDIVREEILDVVCDFVDGRAFGDAIGIAFRSISGWWTVNDVQLTSESDNGTLSLALVKPTRIAPTQTRIVPIRISQTRPFTATNLHLALTLTSASTNRVVLITVPVTQLPQWSSSAPLTIKGTYFYASSIATVFTAKPPKFEDLEIPHAPILALHGAGVDVVGQTFWSDALPQKDHSWILMPTGRTSWGLDWHGPSTQDAWASLDALVSIVASNSAWNLWKIDPTLRAVVLGHSNGGQGAWYLASRYPDLLPAAAYIKSQAYIPLTMSRSAHYIDPSLRAVLESSLTPDDNDLFLSNLADTPVLAIHGGNDENVPVWHTRELVSGLRTWNQNASATFKEDPGESHWYPTVFDNDQVQSFLDRIIEAPVPQSIPRDFTLTVAIPADSGSMHGWQIQRLSVPGRLARLHVKTTENYEVRVTSSNVKSFSVDLRAFIVSALWIDDSRIHLPHVDANNGLMAFEAVDFKVWKVAKQASSLQRSGRVQTILTSEAPLVFVVPDSSTHELSVALRIIHDLQIYHRLDAEILRDTEIPPTVPNGNLVVIGKDVSAKFDIALKPNPGGNLDEPGLGLLFLHPHPTNQNGKMLLMQSTDETGLERAARLFPIRTGIAVPDWIVIGPLADKAGAAGVLSAGVWDSDWSWNPAMSWVY</sequence>
<evidence type="ECO:0000313" key="4">
    <source>
        <dbReference type="EMBL" id="KTB30260.1"/>
    </source>
</evidence>
<dbReference type="GO" id="GO:0008236">
    <property type="term" value="F:serine-type peptidase activity"/>
    <property type="evidence" value="ECO:0007669"/>
    <property type="project" value="InterPro"/>
</dbReference>
<feature type="domain" description="Peptidase S9 prolyl oligopeptidase catalytic" evidence="3">
    <location>
        <begin position="466"/>
        <end position="588"/>
    </location>
</feature>
<name>A0A0W0F1Y4_MONRR</name>
<dbReference type="AlphaFoldDB" id="A0A0W0F1Y4"/>
<dbReference type="SUPFAM" id="SSF53474">
    <property type="entry name" value="alpha/beta-Hydrolases"/>
    <property type="match status" value="1"/>
</dbReference>
<dbReference type="Gene3D" id="3.40.50.1820">
    <property type="entry name" value="alpha/beta hydrolase"/>
    <property type="match status" value="1"/>
</dbReference>
<dbReference type="Pfam" id="PF00326">
    <property type="entry name" value="Peptidase_S9"/>
    <property type="match status" value="1"/>
</dbReference>
<feature type="signal peptide" evidence="2">
    <location>
        <begin position="1"/>
        <end position="18"/>
    </location>
</feature>
<evidence type="ECO:0000256" key="2">
    <source>
        <dbReference type="SAM" id="SignalP"/>
    </source>
</evidence>
<evidence type="ECO:0000256" key="1">
    <source>
        <dbReference type="ARBA" id="ARBA00022729"/>
    </source>
</evidence>
<dbReference type="Proteomes" id="UP000054988">
    <property type="component" value="Unassembled WGS sequence"/>
</dbReference>
<reference evidence="4 5" key="1">
    <citation type="submission" date="2015-12" db="EMBL/GenBank/DDBJ databases">
        <title>Draft genome sequence of Moniliophthora roreri, the causal agent of frosty pod rot of cacao.</title>
        <authorList>
            <person name="Aime M.C."/>
            <person name="Diaz-Valderrama J.R."/>
            <person name="Kijpornyongpan T."/>
            <person name="Phillips-Mora W."/>
        </authorList>
    </citation>
    <scope>NUCLEOTIDE SEQUENCE [LARGE SCALE GENOMIC DNA]</scope>
    <source>
        <strain evidence="4 5">MCA 2952</strain>
    </source>
</reference>
<dbReference type="eggNOG" id="ENOG502QS8J">
    <property type="taxonomic scope" value="Eukaryota"/>
</dbReference>
<comment type="caution">
    <text evidence="4">The sequence shown here is derived from an EMBL/GenBank/DDBJ whole genome shotgun (WGS) entry which is preliminary data.</text>
</comment>
<dbReference type="InterPro" id="IPR050955">
    <property type="entry name" value="Plant_Biomass_Hydrol_Est"/>
</dbReference>
<protein>
    <recommendedName>
        <fullName evidence="3">Peptidase S9 prolyl oligopeptidase catalytic domain-containing protein</fullName>
    </recommendedName>
</protein>
<dbReference type="InterPro" id="IPR029058">
    <property type="entry name" value="AB_hydrolase_fold"/>
</dbReference>
<dbReference type="PANTHER" id="PTHR43037">
    <property type="entry name" value="UNNAMED PRODUCT-RELATED"/>
    <property type="match status" value="1"/>
</dbReference>
<proteinExistence type="predicted"/>
<accession>A0A0W0F1Y4</accession>
<dbReference type="GO" id="GO:0006508">
    <property type="term" value="P:proteolysis"/>
    <property type="evidence" value="ECO:0007669"/>
    <property type="project" value="InterPro"/>
</dbReference>
<dbReference type="InterPro" id="IPR001375">
    <property type="entry name" value="Peptidase_S9_cat"/>
</dbReference>